<comment type="caution">
    <text evidence="1">The sequence shown here is derived from an EMBL/GenBank/DDBJ whole genome shotgun (WGS) entry which is preliminary data.</text>
</comment>
<dbReference type="Proteomes" id="UP001177260">
    <property type="component" value="Unassembled WGS sequence"/>
</dbReference>
<organism evidence="1 2">
    <name type="scientific">Aspergillus melleus</name>
    <dbReference type="NCBI Taxonomy" id="138277"/>
    <lineage>
        <taxon>Eukaryota</taxon>
        <taxon>Fungi</taxon>
        <taxon>Dikarya</taxon>
        <taxon>Ascomycota</taxon>
        <taxon>Pezizomycotina</taxon>
        <taxon>Eurotiomycetes</taxon>
        <taxon>Eurotiomycetidae</taxon>
        <taxon>Eurotiales</taxon>
        <taxon>Aspergillaceae</taxon>
        <taxon>Aspergillus</taxon>
        <taxon>Aspergillus subgen. Circumdati</taxon>
    </lineage>
</organism>
<dbReference type="EMBL" id="JAOPJF010000007">
    <property type="protein sequence ID" value="KAK1148581.1"/>
    <property type="molecule type" value="Genomic_DNA"/>
</dbReference>
<gene>
    <name evidence="1" type="primary">FLC3_3</name>
    <name evidence="1" type="ORF">N8T08_009588</name>
</gene>
<evidence type="ECO:0000313" key="1">
    <source>
        <dbReference type="EMBL" id="KAK1148581.1"/>
    </source>
</evidence>
<reference evidence="1 2" key="1">
    <citation type="journal article" date="2023" name="ACS Omega">
        <title>Identification of the Neoaspergillic Acid Biosynthesis Gene Cluster by Establishing an In Vitro CRISPR-Ribonucleoprotein Genetic System in Aspergillus melleus.</title>
        <authorList>
            <person name="Yuan B."/>
            <person name="Grau M.F."/>
            <person name="Murata R.M."/>
            <person name="Torok T."/>
            <person name="Venkateswaran K."/>
            <person name="Stajich J.E."/>
            <person name="Wang C.C.C."/>
        </authorList>
    </citation>
    <scope>NUCLEOTIDE SEQUENCE [LARGE SCALE GENOMIC DNA]</scope>
    <source>
        <strain evidence="1 2">IMV 1140</strain>
    </source>
</reference>
<sequence>MKFFNLVAGALAALVPVAQAVNFIAADSLIQCGDNTKLSVTKFSVLFTPNNKTLEVGFEGSTAISGKVDMQVDLIVYGYKALTEHLDPCSSKDLIGLCPMTPGDLDLKSAKIPVGKDVLGKIPSIAFNVPDLDARVRITVNDKKSGDSIACVETQLSNSKSVYQVGVSWTVAVITGLGIIMSAVYSVLGHSQTATHVAFSSISFLTFMQAQAMVGMMSVHMPPIVQAWTQNFQWSMGIIHLEGLQTLCTWFQRATGGTPSTLLSDLSHTSVIVQKRSTILSRALGGLMRRADEGTGQVTVRGIERVGFRASIEPSNVFMTGYFFYYFIVVVILICALLTKLVWKLLSKKRHLPVQLTAGWTTLTRGTLFRLMFVGYTQMCVLCLWELTHQDSGAEMALAISMWLLTSLALGWATFKIFQRAKRSISMHNSPAYTLYSDPTCFNNWGFLYINYRATAYYFIVPMLIYTIIKGMVIAFGQSAPVAQVALILVLEAIMLIGISVIRPFMDKGTNIYGIASAAINFLNSVFLLIFSDVFKQPALMTGIMGVIFFVYNAIFAIVILIWILLGVYHAIRLKEPDSRYQPINDDRNSFMRSGDQMTTELDALGKSARGDLRFQSLGDGDDWSPAREKTGWSNNSDPYNQSNHSNYSSSNSPHAMAGARSQTDIVDLSVPLVPSGHNQYDARYQQQSPYQAQQPQRMF</sequence>
<name>A0ACC3BE34_9EURO</name>
<accession>A0ACC3BE34</accession>
<keyword evidence="2" id="KW-1185">Reference proteome</keyword>
<evidence type="ECO:0000313" key="2">
    <source>
        <dbReference type="Proteomes" id="UP001177260"/>
    </source>
</evidence>
<proteinExistence type="predicted"/>
<protein>
    <submittedName>
        <fullName evidence="1">Flavin carrier protein 3</fullName>
    </submittedName>
</protein>